<feature type="transmembrane region" description="Helical" evidence="15">
    <location>
        <begin position="149"/>
        <end position="170"/>
    </location>
</feature>
<organism evidence="16 17">
    <name type="scientific">Pseudozyma hubeiensis (strain SY62)</name>
    <name type="common">Yeast</name>
    <dbReference type="NCBI Taxonomy" id="1305764"/>
    <lineage>
        <taxon>Eukaryota</taxon>
        <taxon>Fungi</taxon>
        <taxon>Dikarya</taxon>
        <taxon>Basidiomycota</taxon>
        <taxon>Ustilaginomycotina</taxon>
        <taxon>Ustilaginomycetes</taxon>
        <taxon>Ustilaginales</taxon>
        <taxon>Ustilaginaceae</taxon>
        <taxon>Pseudozyma</taxon>
    </lineage>
</organism>
<dbReference type="OrthoDB" id="10262235at2759"/>
<comment type="similarity">
    <text evidence="2">Belongs to the ERG4/ERG24 family.</text>
</comment>
<evidence type="ECO:0000313" key="17">
    <source>
        <dbReference type="Proteomes" id="UP000014071"/>
    </source>
</evidence>
<keyword evidence="10" id="KW-0443">Lipid metabolism</keyword>
<dbReference type="AlphaFoldDB" id="R9PCN9"/>
<evidence type="ECO:0000256" key="4">
    <source>
        <dbReference type="ARBA" id="ARBA00022692"/>
    </source>
</evidence>
<dbReference type="GO" id="GO:0005789">
    <property type="term" value="C:endoplasmic reticulum membrane"/>
    <property type="evidence" value="ECO:0007669"/>
    <property type="project" value="TreeGrafter"/>
</dbReference>
<keyword evidence="9" id="KW-0756">Sterol biosynthesis</keyword>
<keyword evidence="7 15" id="KW-1133">Transmembrane helix</keyword>
<dbReference type="PROSITE" id="PS01018">
    <property type="entry name" value="STEROL_REDUCT_2"/>
    <property type="match status" value="1"/>
</dbReference>
<proteinExistence type="inferred from homology"/>
<dbReference type="InterPro" id="IPR001171">
    <property type="entry name" value="ERG24_DHCR-like"/>
</dbReference>
<feature type="region of interest" description="Disordered" evidence="14">
    <location>
        <begin position="35"/>
        <end position="141"/>
    </location>
</feature>
<keyword evidence="3" id="KW-0444">Lipid biosynthesis</keyword>
<evidence type="ECO:0000256" key="9">
    <source>
        <dbReference type="ARBA" id="ARBA00023011"/>
    </source>
</evidence>
<dbReference type="GO" id="GO:0050613">
    <property type="term" value="F:Delta14-sterol reductase activity"/>
    <property type="evidence" value="ECO:0007669"/>
    <property type="project" value="TreeGrafter"/>
</dbReference>
<dbReference type="eggNOG" id="KOG1435">
    <property type="taxonomic scope" value="Eukaryota"/>
</dbReference>
<evidence type="ECO:0000256" key="5">
    <source>
        <dbReference type="ARBA" id="ARBA00022857"/>
    </source>
</evidence>
<dbReference type="GO" id="GO:0006696">
    <property type="term" value="P:ergosterol biosynthetic process"/>
    <property type="evidence" value="ECO:0007669"/>
    <property type="project" value="TreeGrafter"/>
</dbReference>
<feature type="transmembrane region" description="Helical" evidence="15">
    <location>
        <begin position="277"/>
        <end position="298"/>
    </location>
</feature>
<evidence type="ECO:0000256" key="14">
    <source>
        <dbReference type="SAM" id="MobiDB-lite"/>
    </source>
</evidence>
<feature type="transmembrane region" description="Helical" evidence="15">
    <location>
        <begin position="501"/>
        <end position="526"/>
    </location>
</feature>
<evidence type="ECO:0000256" key="13">
    <source>
        <dbReference type="ARBA" id="ARBA00023221"/>
    </source>
</evidence>
<dbReference type="HOGENOM" id="CLU_015631_0_3_1"/>
<evidence type="ECO:0000313" key="16">
    <source>
        <dbReference type="EMBL" id="GAC99136.1"/>
    </source>
</evidence>
<keyword evidence="11 15" id="KW-0472">Membrane</keyword>
<sequence>MLCWTDAYAIHPSIHRSIHPVIRSAQLYIFPENHHPRQQQARFSSQSSSTSRRYPHTSRARLDYRTTCRSSWRQHKSSKMVTTSNSPAPATPTPASRSTSSRSSPTKRASASSTSTPSSPAVRRRKSSVMSQKSLSKEQLGPKTKHYEFAGPFGAAFVSLTVPFFSYYLYFGCSEKLGCDLTLPLQSPDALRSLFVQGVKDSLFDTTAWALYAAWYAFTVIAWIVLPGKDFEGTELRTGQRLHYKLNAFATFVLVVAASAGYIFYNGPESFTIFYQHWPGLVSAALFNSFAQAVYCYLSSFGEGKLLALGGNSGNVLYDWFIGRELNPRIGNFDIKSFNELRPGLILWAILDISCACQQYVQLNGRVTDSMVLVCAFHLWYVADALFMESAIFSTMDITTDGFGFMLSVGDLVWVPFVYSLQARYLAFRPVHLGIAGTAAIIGVNLVGYYIFREANSEKNQFRNGTNPKNLKYMTTSTGRKLLTSGWWGRSRHPNYLGDWIMAWAWSLPCGFATPIPYFYVAYFAVLLVHRQLRDDEACQKKYGKDWDKYCKLVRSRIIPGIY</sequence>
<evidence type="ECO:0000256" key="12">
    <source>
        <dbReference type="ARBA" id="ARBA00023166"/>
    </source>
</evidence>
<keyword evidence="12" id="KW-1207">Sterol metabolism</keyword>
<keyword evidence="13" id="KW-0753">Steroid metabolism</keyword>
<feature type="transmembrane region" description="Helical" evidence="15">
    <location>
        <begin position="372"/>
        <end position="396"/>
    </location>
</feature>
<evidence type="ECO:0000256" key="8">
    <source>
        <dbReference type="ARBA" id="ARBA00023002"/>
    </source>
</evidence>
<evidence type="ECO:0000256" key="15">
    <source>
        <dbReference type="SAM" id="Phobius"/>
    </source>
</evidence>
<dbReference type="FunFam" id="1.20.120.1630:FF:000008">
    <property type="entry name" value="C-14 sterol reductase"/>
    <property type="match status" value="1"/>
</dbReference>
<protein>
    <submittedName>
        <fullName evidence="16">C-14 sterol reductase</fullName>
    </submittedName>
</protein>
<feature type="transmembrane region" description="Helical" evidence="15">
    <location>
        <begin position="402"/>
        <end position="421"/>
    </location>
</feature>
<dbReference type="EMBL" id="DF238824">
    <property type="protein sequence ID" value="GAC99136.1"/>
    <property type="molecule type" value="Genomic_DNA"/>
</dbReference>
<feature type="compositionally biased region" description="Low complexity" evidence="14">
    <location>
        <begin position="82"/>
        <end position="121"/>
    </location>
</feature>
<keyword evidence="4 15" id="KW-0812">Transmembrane</keyword>
<dbReference type="PROSITE" id="PS01017">
    <property type="entry name" value="STEROL_REDUCT_1"/>
    <property type="match status" value="1"/>
</dbReference>
<gene>
    <name evidence="16" type="ORF">PHSY_006735</name>
</gene>
<evidence type="ECO:0000256" key="7">
    <source>
        <dbReference type="ARBA" id="ARBA00022989"/>
    </source>
</evidence>
<dbReference type="RefSeq" id="XP_012192723.1">
    <property type="nucleotide sequence ID" value="XM_012337333.1"/>
</dbReference>
<keyword evidence="5" id="KW-0521">NADP</keyword>
<name>R9PCN9_PSEHS</name>
<keyword evidence="8" id="KW-0560">Oxidoreductase</keyword>
<dbReference type="STRING" id="1305764.R9PCN9"/>
<evidence type="ECO:0000256" key="6">
    <source>
        <dbReference type="ARBA" id="ARBA00022955"/>
    </source>
</evidence>
<comment type="subcellular location">
    <subcellularLocation>
        <location evidence="1">Membrane</location>
        <topology evidence="1">Multi-pass membrane protein</topology>
    </subcellularLocation>
</comment>
<evidence type="ECO:0000256" key="3">
    <source>
        <dbReference type="ARBA" id="ARBA00022516"/>
    </source>
</evidence>
<keyword evidence="17" id="KW-1185">Reference proteome</keyword>
<evidence type="ECO:0000256" key="2">
    <source>
        <dbReference type="ARBA" id="ARBA00005402"/>
    </source>
</evidence>
<evidence type="ECO:0000256" key="1">
    <source>
        <dbReference type="ARBA" id="ARBA00004141"/>
    </source>
</evidence>
<feature type="transmembrane region" description="Helical" evidence="15">
    <location>
        <begin position="209"/>
        <end position="226"/>
    </location>
</feature>
<dbReference type="Proteomes" id="UP000014071">
    <property type="component" value="Unassembled WGS sequence"/>
</dbReference>
<evidence type="ECO:0000256" key="11">
    <source>
        <dbReference type="ARBA" id="ARBA00023136"/>
    </source>
</evidence>
<dbReference type="Gene3D" id="1.20.120.1630">
    <property type="match status" value="1"/>
</dbReference>
<feature type="compositionally biased region" description="Low complexity" evidence="14">
    <location>
        <begin position="38"/>
        <end position="52"/>
    </location>
</feature>
<dbReference type="PANTHER" id="PTHR21257">
    <property type="entry name" value="DELTA(14)-STEROL REDUCTASE"/>
    <property type="match status" value="1"/>
</dbReference>
<dbReference type="Pfam" id="PF01222">
    <property type="entry name" value="ERG4_ERG24"/>
    <property type="match status" value="1"/>
</dbReference>
<accession>R9PCN9</accession>
<dbReference type="InterPro" id="IPR018083">
    <property type="entry name" value="Sterol_reductase_CS"/>
</dbReference>
<dbReference type="GeneID" id="24112002"/>
<evidence type="ECO:0000256" key="10">
    <source>
        <dbReference type="ARBA" id="ARBA00023098"/>
    </source>
</evidence>
<keyword evidence="6" id="KW-0752">Steroid biosynthesis</keyword>
<dbReference type="PANTHER" id="PTHR21257:SF52">
    <property type="entry name" value="DELTA(14)-STEROL REDUCTASE TM7SF2"/>
    <property type="match status" value="1"/>
</dbReference>
<reference evidence="17" key="1">
    <citation type="journal article" date="2013" name="Genome Announc.">
        <title>Draft genome sequence of the basidiomycetous yeast-like fungus Pseudozyma hubeiensis SY62, which produces an abundant amount of the biosurfactant mannosylerythritol lipids.</title>
        <authorList>
            <person name="Konishi M."/>
            <person name="Hatada Y."/>
            <person name="Horiuchi J."/>
        </authorList>
    </citation>
    <scope>NUCLEOTIDE SEQUENCE [LARGE SCALE GENOMIC DNA]</scope>
    <source>
        <strain evidence="17">SY62</strain>
    </source>
</reference>
<feature type="transmembrane region" description="Helical" evidence="15">
    <location>
        <begin position="246"/>
        <end position="265"/>
    </location>
</feature>
<feature type="transmembrane region" description="Helical" evidence="15">
    <location>
        <begin position="433"/>
        <end position="452"/>
    </location>
</feature>